<dbReference type="Pfam" id="PF13449">
    <property type="entry name" value="Phytase-like"/>
    <property type="match status" value="1"/>
</dbReference>
<dbReference type="EMBL" id="CP063189">
    <property type="protein sequence ID" value="WCZ33437.1"/>
    <property type="molecule type" value="Genomic_DNA"/>
</dbReference>
<feature type="chain" id="PRO_5045387067" description="Phytase-like domain-containing protein" evidence="1">
    <location>
        <begin position="31"/>
        <end position="373"/>
    </location>
</feature>
<dbReference type="RefSeq" id="WP_022863341.1">
    <property type="nucleotide sequence ID" value="NZ_ATVG01000009.1"/>
</dbReference>
<sequence>MFAPARFRAVRSLAAATIAATLLGPVSATAGAVPSSLSSLPALSSDLLGQQLQTSEQDHRAEYLGRFDFGAQNTDPSIGGLSGIDQSGDGYIAISDDKNEHGPIRAYRFQADDEREFEATETVPLTQSDGEDYTEYIDAEEIRKLPNGNLLWTTEGKAKDGDAVPPQLIESTADGHEVRRIDVPSYHQPDGHEHTGVYDNNGPEAMTLLPGGQYALTVNENALAQDGSKNSDTEPSLNRVTIYDLEKGQPAAEYVLPVEAQRGVTSALTDEDGNLYILQRGYLKDIGENRAEIYKVDLSGADDVLGKESLDGTEATAQKDLVFDFATVEPHPDNVEGMAWGPHNEDGSRTLFVVSDDNFNDSQSTLFHTLKLN</sequence>
<reference evidence="3 4" key="1">
    <citation type="submission" date="2020-10" db="EMBL/GenBank/DDBJ databases">
        <title>Complete genome sequence of Corynebacterium massiliense DSM 45435, type strain of Corynebacterium massiliense.</title>
        <authorList>
            <person name="Busche T."/>
            <person name="Kalinowski J."/>
            <person name="Ruckert C."/>
        </authorList>
    </citation>
    <scope>NUCLEOTIDE SEQUENCE [LARGE SCALE GENOMIC DNA]</scope>
    <source>
        <strain evidence="3 4">DSM 45435</strain>
    </source>
</reference>
<name>A0ABY7UD89_9CORY</name>
<keyword evidence="1" id="KW-0732">Signal</keyword>
<proteinExistence type="predicted"/>
<dbReference type="SUPFAM" id="SSF63829">
    <property type="entry name" value="Calcium-dependent phosphotriesterase"/>
    <property type="match status" value="1"/>
</dbReference>
<evidence type="ECO:0000313" key="3">
    <source>
        <dbReference type="EMBL" id="WCZ33437.1"/>
    </source>
</evidence>
<gene>
    <name evidence="3" type="ORF">CMASS_10150</name>
</gene>
<keyword evidence="4" id="KW-1185">Reference proteome</keyword>
<feature type="signal peptide" evidence="1">
    <location>
        <begin position="1"/>
        <end position="30"/>
    </location>
</feature>
<protein>
    <recommendedName>
        <fullName evidence="2">Phytase-like domain-containing protein</fullName>
    </recommendedName>
</protein>
<feature type="domain" description="Phytase-like" evidence="2">
    <location>
        <begin position="78"/>
        <end position="359"/>
    </location>
</feature>
<evidence type="ECO:0000313" key="4">
    <source>
        <dbReference type="Proteomes" id="UP001220064"/>
    </source>
</evidence>
<dbReference type="InterPro" id="IPR027372">
    <property type="entry name" value="Phytase-like_dom"/>
</dbReference>
<organism evidence="3 4">
    <name type="scientific">Corynebacterium massiliense DSM 45435</name>
    <dbReference type="NCBI Taxonomy" id="1121364"/>
    <lineage>
        <taxon>Bacteria</taxon>
        <taxon>Bacillati</taxon>
        <taxon>Actinomycetota</taxon>
        <taxon>Actinomycetes</taxon>
        <taxon>Mycobacteriales</taxon>
        <taxon>Corynebacteriaceae</taxon>
        <taxon>Corynebacterium</taxon>
    </lineage>
</organism>
<evidence type="ECO:0000256" key="1">
    <source>
        <dbReference type="SAM" id="SignalP"/>
    </source>
</evidence>
<accession>A0ABY7UD89</accession>
<evidence type="ECO:0000259" key="2">
    <source>
        <dbReference type="Pfam" id="PF13449"/>
    </source>
</evidence>
<dbReference type="Proteomes" id="UP001220064">
    <property type="component" value="Chromosome"/>
</dbReference>